<accession>A0A811U723</accession>
<sequence length="90" mass="10624">MLDCWSVQVIEFQNRTGEKILYLEREEAEGKEKLEGESFVIIGPNSSKENWYGKDSCTTLEKRQIKRKIEMSEIKELKEKRERRSSDGHS</sequence>
<name>A0A811U723_CERCA</name>
<organism evidence="1 2">
    <name type="scientific">Ceratitis capitata</name>
    <name type="common">Mediterranean fruit fly</name>
    <name type="synonym">Tephritis capitata</name>
    <dbReference type="NCBI Taxonomy" id="7213"/>
    <lineage>
        <taxon>Eukaryota</taxon>
        <taxon>Metazoa</taxon>
        <taxon>Ecdysozoa</taxon>
        <taxon>Arthropoda</taxon>
        <taxon>Hexapoda</taxon>
        <taxon>Insecta</taxon>
        <taxon>Pterygota</taxon>
        <taxon>Neoptera</taxon>
        <taxon>Endopterygota</taxon>
        <taxon>Diptera</taxon>
        <taxon>Brachycera</taxon>
        <taxon>Muscomorpha</taxon>
        <taxon>Tephritoidea</taxon>
        <taxon>Tephritidae</taxon>
        <taxon>Ceratitis</taxon>
        <taxon>Ceratitis</taxon>
    </lineage>
</organism>
<comment type="caution">
    <text evidence="1">The sequence shown here is derived from an EMBL/GenBank/DDBJ whole genome shotgun (WGS) entry which is preliminary data.</text>
</comment>
<dbReference type="Proteomes" id="UP000606786">
    <property type="component" value="Unassembled WGS sequence"/>
</dbReference>
<feature type="non-terminal residue" evidence="1">
    <location>
        <position position="90"/>
    </location>
</feature>
<keyword evidence="2" id="KW-1185">Reference proteome</keyword>
<proteinExistence type="predicted"/>
<reference evidence="1" key="1">
    <citation type="submission" date="2020-11" db="EMBL/GenBank/DDBJ databases">
        <authorList>
            <person name="Whitehead M."/>
        </authorList>
    </citation>
    <scope>NUCLEOTIDE SEQUENCE</scope>
    <source>
        <strain evidence="1">EGII</strain>
    </source>
</reference>
<dbReference type="AlphaFoldDB" id="A0A811U723"/>
<gene>
    <name evidence="1" type="ORF">CCAP1982_LOCUS2904</name>
</gene>
<dbReference type="EMBL" id="CAJHJT010000001">
    <property type="protein sequence ID" value="CAD6994138.1"/>
    <property type="molecule type" value="Genomic_DNA"/>
</dbReference>
<evidence type="ECO:0000313" key="2">
    <source>
        <dbReference type="Proteomes" id="UP000606786"/>
    </source>
</evidence>
<evidence type="ECO:0000313" key="1">
    <source>
        <dbReference type="EMBL" id="CAD6994138.1"/>
    </source>
</evidence>
<protein>
    <submittedName>
        <fullName evidence="1">(Mediterranean fruit fly) hypothetical protein</fullName>
    </submittedName>
</protein>